<keyword evidence="2 6" id="KW-0812">Transmembrane</keyword>
<accession>A0A1C4VQJ6</accession>
<feature type="region of interest" description="Disordered" evidence="5">
    <location>
        <begin position="393"/>
        <end position="421"/>
    </location>
</feature>
<proteinExistence type="predicted"/>
<feature type="transmembrane region" description="Helical" evidence="6">
    <location>
        <begin position="51"/>
        <end position="72"/>
    </location>
</feature>
<keyword evidence="3 6" id="KW-1133">Transmembrane helix</keyword>
<evidence type="ECO:0000313" key="8">
    <source>
        <dbReference type="EMBL" id="SCE86294.1"/>
    </source>
</evidence>
<comment type="subcellular location">
    <subcellularLocation>
        <location evidence="1">Membrane</location>
        <topology evidence="1">Multi-pass membrane protein</topology>
    </subcellularLocation>
</comment>
<evidence type="ECO:0000259" key="7">
    <source>
        <dbReference type="Pfam" id="PF13515"/>
    </source>
</evidence>
<dbReference type="GO" id="GO:0016020">
    <property type="term" value="C:membrane"/>
    <property type="evidence" value="ECO:0007669"/>
    <property type="project" value="UniProtKB-SubCell"/>
</dbReference>
<evidence type="ECO:0000256" key="6">
    <source>
        <dbReference type="SAM" id="Phobius"/>
    </source>
</evidence>
<sequence length="421" mass="44743">MAVARDKRPPVVRRTALRDGLVDIDGARIAEATEQLRHRSRATLHDRLHRVRMAGGLAVQAGLAAGIAYVISHKVLGNPQPVFAPISAVGTLAASVGQRFRRTVELIVGVGVGVAVGDLLIYLLGTGAWQLGLVVTVAILLTIFAGASVAIVIQAAATAVLIVTLSPSTQDLEIPRFVDAFLGGGVALLVTALLLPLNPLRVINRAARPALDLLATQLDVTADGLRSRDRATIQGALERLRDNKEELATLGEAIEGAKETATLSPARWHRRSELIHYAEAADPIDRAMRNSGTLIRRSVTLVEDEEPVPDSMPDAVGHLAESVRLLKHEFAAGDEPEKARERSLRAVSEAGRAYGAGVGFSGSVVVAQIRTTASDLLVASGIEQEEANRWIRTAFGEQERPVAEPARPDETPKPPTAPPVG</sequence>
<feature type="compositionally biased region" description="Basic and acidic residues" evidence="5">
    <location>
        <begin position="397"/>
        <end position="412"/>
    </location>
</feature>
<feature type="transmembrane region" description="Helical" evidence="6">
    <location>
        <begin position="78"/>
        <end position="97"/>
    </location>
</feature>
<evidence type="ECO:0000313" key="9">
    <source>
        <dbReference type="Proteomes" id="UP000198224"/>
    </source>
</evidence>
<evidence type="ECO:0000256" key="1">
    <source>
        <dbReference type="ARBA" id="ARBA00004141"/>
    </source>
</evidence>
<evidence type="ECO:0000256" key="3">
    <source>
        <dbReference type="ARBA" id="ARBA00022989"/>
    </source>
</evidence>
<evidence type="ECO:0000256" key="4">
    <source>
        <dbReference type="ARBA" id="ARBA00023136"/>
    </source>
</evidence>
<dbReference type="AlphaFoldDB" id="A0A1C4VQJ6"/>
<keyword evidence="9" id="KW-1185">Reference proteome</keyword>
<dbReference type="Pfam" id="PF13515">
    <property type="entry name" value="FUSC_2"/>
    <property type="match status" value="1"/>
</dbReference>
<evidence type="ECO:0000256" key="2">
    <source>
        <dbReference type="ARBA" id="ARBA00022692"/>
    </source>
</evidence>
<protein>
    <submittedName>
        <fullName evidence="8">Uncharacterized membrane protein YgaE, UPF0421/DUF939 family</fullName>
    </submittedName>
</protein>
<feature type="domain" description="Integral membrane bound transporter" evidence="7">
    <location>
        <begin position="67"/>
        <end position="190"/>
    </location>
</feature>
<keyword evidence="4 6" id="KW-0472">Membrane</keyword>
<feature type="transmembrane region" description="Helical" evidence="6">
    <location>
        <begin position="104"/>
        <end position="125"/>
    </location>
</feature>
<dbReference type="Proteomes" id="UP000198224">
    <property type="component" value="Chromosome I"/>
</dbReference>
<gene>
    <name evidence="8" type="ORF">GA0070612_1696</name>
</gene>
<organism evidence="8 9">
    <name type="scientific">Micromonospora chokoriensis</name>
    <dbReference type="NCBI Taxonomy" id="356851"/>
    <lineage>
        <taxon>Bacteria</taxon>
        <taxon>Bacillati</taxon>
        <taxon>Actinomycetota</taxon>
        <taxon>Actinomycetes</taxon>
        <taxon>Micromonosporales</taxon>
        <taxon>Micromonosporaceae</taxon>
        <taxon>Micromonospora</taxon>
    </lineage>
</organism>
<dbReference type="eggNOG" id="COG4129">
    <property type="taxonomic scope" value="Bacteria"/>
</dbReference>
<dbReference type="InterPro" id="IPR049453">
    <property type="entry name" value="Memb_transporter_dom"/>
</dbReference>
<dbReference type="EMBL" id="LT607409">
    <property type="protein sequence ID" value="SCE86294.1"/>
    <property type="molecule type" value="Genomic_DNA"/>
</dbReference>
<name>A0A1C4VQJ6_9ACTN</name>
<reference evidence="9" key="1">
    <citation type="submission" date="2016-06" db="EMBL/GenBank/DDBJ databases">
        <authorList>
            <person name="Varghese N."/>
            <person name="Submissions Spin"/>
        </authorList>
    </citation>
    <scope>NUCLEOTIDE SEQUENCE [LARGE SCALE GENOMIC DNA]</scope>
    <source>
        <strain evidence="9">DSM 45160</strain>
    </source>
</reference>
<feature type="transmembrane region" description="Helical" evidence="6">
    <location>
        <begin position="137"/>
        <end position="165"/>
    </location>
</feature>
<evidence type="ECO:0000256" key="5">
    <source>
        <dbReference type="SAM" id="MobiDB-lite"/>
    </source>
</evidence>
<feature type="transmembrane region" description="Helical" evidence="6">
    <location>
        <begin position="177"/>
        <end position="197"/>
    </location>
</feature>